<sequence>MGYEKSSTKLTFYKAFFFAQWKFFIQTILQCMSAKTTAWNEFSSSMASAIICLATGRKFIFSKYNFDSMDASKQGEIAELDADEDVTLVDAEEYMNTDVQGRLAESQAKVYHLDLQHAEKVLNMQDTDEVEHAEVEEVIEVVTTAKLMTKVVTTTATTITAAQVPKASAPRRKRGVVIQDPEETPTASVIVHTEEDIIEQVKKREKQDNTVIRLTISPNVEVSFLLTFLIDQQLLVEVSLDCNGFKLFMLCDLDHEP</sequence>
<organism evidence="1">
    <name type="scientific">Tanacetum cinerariifolium</name>
    <name type="common">Dalmatian daisy</name>
    <name type="synonym">Chrysanthemum cinerariifolium</name>
    <dbReference type="NCBI Taxonomy" id="118510"/>
    <lineage>
        <taxon>Eukaryota</taxon>
        <taxon>Viridiplantae</taxon>
        <taxon>Streptophyta</taxon>
        <taxon>Embryophyta</taxon>
        <taxon>Tracheophyta</taxon>
        <taxon>Spermatophyta</taxon>
        <taxon>Magnoliopsida</taxon>
        <taxon>eudicotyledons</taxon>
        <taxon>Gunneridae</taxon>
        <taxon>Pentapetalae</taxon>
        <taxon>asterids</taxon>
        <taxon>campanulids</taxon>
        <taxon>Asterales</taxon>
        <taxon>Asteraceae</taxon>
        <taxon>Asteroideae</taxon>
        <taxon>Anthemideae</taxon>
        <taxon>Anthemidinae</taxon>
        <taxon>Tanacetum</taxon>
    </lineage>
</organism>
<dbReference type="AlphaFoldDB" id="A0A6L2JPM0"/>
<proteinExistence type="predicted"/>
<evidence type="ECO:0000313" key="1">
    <source>
        <dbReference type="EMBL" id="GEU38589.1"/>
    </source>
</evidence>
<comment type="caution">
    <text evidence="1">The sequence shown here is derived from an EMBL/GenBank/DDBJ whole genome shotgun (WGS) entry which is preliminary data.</text>
</comment>
<name>A0A6L2JPM0_TANCI</name>
<accession>A0A6L2JPM0</accession>
<protein>
    <submittedName>
        <fullName evidence="1">Uncharacterized protein</fullName>
    </submittedName>
</protein>
<gene>
    <name evidence="1" type="ORF">Tci_010567</name>
</gene>
<reference evidence="1" key="1">
    <citation type="journal article" date="2019" name="Sci. Rep.">
        <title>Draft genome of Tanacetum cinerariifolium, the natural source of mosquito coil.</title>
        <authorList>
            <person name="Yamashiro T."/>
            <person name="Shiraishi A."/>
            <person name="Satake H."/>
            <person name="Nakayama K."/>
        </authorList>
    </citation>
    <scope>NUCLEOTIDE SEQUENCE</scope>
</reference>
<dbReference type="EMBL" id="BKCJ010001070">
    <property type="protein sequence ID" value="GEU38589.1"/>
    <property type="molecule type" value="Genomic_DNA"/>
</dbReference>